<dbReference type="EMBL" id="ML170161">
    <property type="protein sequence ID" value="TDL26511.1"/>
    <property type="molecule type" value="Genomic_DNA"/>
</dbReference>
<evidence type="ECO:0000313" key="2">
    <source>
        <dbReference type="EMBL" id="TDL26511.1"/>
    </source>
</evidence>
<sequence>MGRQATDIIEVSHVMIMRSFLLLGTGDARRIGSWSYAYFVAYEAARARASFYPSRAAGRSGRKRMRDHANLKPIVTRKHQCRSPSSNSTTSAPSPNVRITTVLKPNYSFIKPSHPDALQLLL</sequence>
<keyword evidence="3" id="KW-1185">Reference proteome</keyword>
<gene>
    <name evidence="2" type="ORF">BD410DRAFT_523067</name>
</gene>
<evidence type="ECO:0000313" key="3">
    <source>
        <dbReference type="Proteomes" id="UP000294933"/>
    </source>
</evidence>
<reference evidence="2 3" key="1">
    <citation type="submission" date="2018-06" db="EMBL/GenBank/DDBJ databases">
        <title>A transcriptomic atlas of mushroom development highlights an independent origin of complex multicellularity.</title>
        <authorList>
            <consortium name="DOE Joint Genome Institute"/>
            <person name="Krizsan K."/>
            <person name="Almasi E."/>
            <person name="Merenyi Z."/>
            <person name="Sahu N."/>
            <person name="Viragh M."/>
            <person name="Koszo T."/>
            <person name="Mondo S."/>
            <person name="Kiss B."/>
            <person name="Balint B."/>
            <person name="Kues U."/>
            <person name="Barry K."/>
            <person name="Hegedus J.C."/>
            <person name="Henrissat B."/>
            <person name="Johnson J."/>
            <person name="Lipzen A."/>
            <person name="Ohm R."/>
            <person name="Nagy I."/>
            <person name="Pangilinan J."/>
            <person name="Yan J."/>
            <person name="Xiong Y."/>
            <person name="Grigoriev I.V."/>
            <person name="Hibbett D.S."/>
            <person name="Nagy L.G."/>
        </authorList>
    </citation>
    <scope>NUCLEOTIDE SEQUENCE [LARGE SCALE GENOMIC DNA]</scope>
    <source>
        <strain evidence="2 3">SZMC22713</strain>
    </source>
</reference>
<feature type="region of interest" description="Disordered" evidence="1">
    <location>
        <begin position="77"/>
        <end position="97"/>
    </location>
</feature>
<organism evidence="2 3">
    <name type="scientific">Rickenella mellea</name>
    <dbReference type="NCBI Taxonomy" id="50990"/>
    <lineage>
        <taxon>Eukaryota</taxon>
        <taxon>Fungi</taxon>
        <taxon>Dikarya</taxon>
        <taxon>Basidiomycota</taxon>
        <taxon>Agaricomycotina</taxon>
        <taxon>Agaricomycetes</taxon>
        <taxon>Hymenochaetales</taxon>
        <taxon>Rickenellaceae</taxon>
        <taxon>Rickenella</taxon>
    </lineage>
</organism>
<feature type="compositionally biased region" description="Low complexity" evidence="1">
    <location>
        <begin position="83"/>
        <end position="96"/>
    </location>
</feature>
<evidence type="ECO:0000256" key="1">
    <source>
        <dbReference type="SAM" id="MobiDB-lite"/>
    </source>
</evidence>
<dbReference type="AlphaFoldDB" id="A0A4Y7QGY3"/>
<dbReference type="VEuPathDB" id="FungiDB:BD410DRAFT_523067"/>
<name>A0A4Y7QGY3_9AGAM</name>
<accession>A0A4Y7QGY3</accession>
<proteinExistence type="predicted"/>
<dbReference type="Proteomes" id="UP000294933">
    <property type="component" value="Unassembled WGS sequence"/>
</dbReference>
<protein>
    <submittedName>
        <fullName evidence="2">Uncharacterized protein</fullName>
    </submittedName>
</protein>